<dbReference type="AlphaFoldDB" id="A0A9R1W9L2"/>
<name>A0A9R1W9L2_LACSA</name>
<feature type="domain" description="DUF4218" evidence="2">
    <location>
        <begin position="128"/>
        <end position="176"/>
    </location>
</feature>
<evidence type="ECO:0000259" key="1">
    <source>
        <dbReference type="Pfam" id="PF13952"/>
    </source>
</evidence>
<dbReference type="PANTHER" id="PTHR48258:SF9">
    <property type="entry name" value="OS01G0348150 PROTEIN"/>
    <property type="match status" value="1"/>
</dbReference>
<dbReference type="PANTHER" id="PTHR48258">
    <property type="entry name" value="DUF4218 DOMAIN-CONTAINING PROTEIN-RELATED"/>
    <property type="match status" value="1"/>
</dbReference>
<protein>
    <recommendedName>
        <fullName evidence="5">DUF4218 domain-containing protein</fullName>
    </recommendedName>
</protein>
<dbReference type="InterPro" id="IPR025312">
    <property type="entry name" value="DUF4216"/>
</dbReference>
<accession>A0A9R1W9L2</accession>
<sequence>MHVEKNMGESLIGTVLNVPGKTKDGYKARLDLVHYGLKPELHPKIEGNNTTLPIAGCTLTKEEKEKLCETLYNLRVPQGHCSNFSSLVSLKDRNLIRLKSHDYHMLMQQVLPIAIRSIMHPPTRVAITRWMYAFERFMKVVKGHVRNKSRPEGCIAEENVAEETIEFFSEFLKKMDIVGIPPDNHNTCGIHIGEDSSSITDGTPLSTAKSAEVSVELFRKAHFFVLQNTSVLLMYIKNGVKMDKLGYTLVELKRLGHKGDPFILASQAQLVFYVTDPLDQKMSIVFNMPPNNYRDTYEDVDEEFSTIVPQNDNILPRVDTLELQKENDYFRTDCHGIVIRTKGKAKPSS</sequence>
<evidence type="ECO:0000313" key="4">
    <source>
        <dbReference type="Proteomes" id="UP000235145"/>
    </source>
</evidence>
<dbReference type="InterPro" id="IPR025452">
    <property type="entry name" value="DUF4218"/>
</dbReference>
<dbReference type="Pfam" id="PF13952">
    <property type="entry name" value="DUF4216"/>
    <property type="match status" value="1"/>
</dbReference>
<evidence type="ECO:0000313" key="3">
    <source>
        <dbReference type="EMBL" id="KAJ0219738.1"/>
    </source>
</evidence>
<comment type="caution">
    <text evidence="3">The sequence shown here is derived from an EMBL/GenBank/DDBJ whole genome shotgun (WGS) entry which is preliminary data.</text>
</comment>
<reference evidence="3 4" key="1">
    <citation type="journal article" date="2017" name="Nat. Commun.">
        <title>Genome assembly with in vitro proximity ligation data and whole-genome triplication in lettuce.</title>
        <authorList>
            <person name="Reyes-Chin-Wo S."/>
            <person name="Wang Z."/>
            <person name="Yang X."/>
            <person name="Kozik A."/>
            <person name="Arikit S."/>
            <person name="Song C."/>
            <person name="Xia L."/>
            <person name="Froenicke L."/>
            <person name="Lavelle D.O."/>
            <person name="Truco M.J."/>
            <person name="Xia R."/>
            <person name="Zhu S."/>
            <person name="Xu C."/>
            <person name="Xu H."/>
            <person name="Xu X."/>
            <person name="Cox K."/>
            <person name="Korf I."/>
            <person name="Meyers B.C."/>
            <person name="Michelmore R.W."/>
        </authorList>
    </citation>
    <scope>NUCLEOTIDE SEQUENCE [LARGE SCALE GENOMIC DNA]</scope>
    <source>
        <strain evidence="4">cv. Salinas</strain>
        <tissue evidence="3">Seedlings</tissue>
    </source>
</reference>
<dbReference type="Pfam" id="PF13960">
    <property type="entry name" value="DUF4218"/>
    <property type="match status" value="1"/>
</dbReference>
<organism evidence="3 4">
    <name type="scientific">Lactuca sativa</name>
    <name type="common">Garden lettuce</name>
    <dbReference type="NCBI Taxonomy" id="4236"/>
    <lineage>
        <taxon>Eukaryota</taxon>
        <taxon>Viridiplantae</taxon>
        <taxon>Streptophyta</taxon>
        <taxon>Embryophyta</taxon>
        <taxon>Tracheophyta</taxon>
        <taxon>Spermatophyta</taxon>
        <taxon>Magnoliopsida</taxon>
        <taxon>eudicotyledons</taxon>
        <taxon>Gunneridae</taxon>
        <taxon>Pentapetalae</taxon>
        <taxon>asterids</taxon>
        <taxon>campanulids</taxon>
        <taxon>Asterales</taxon>
        <taxon>Asteraceae</taxon>
        <taxon>Cichorioideae</taxon>
        <taxon>Cichorieae</taxon>
        <taxon>Lactucinae</taxon>
        <taxon>Lactuca</taxon>
    </lineage>
</organism>
<dbReference type="EMBL" id="NBSK02000002">
    <property type="protein sequence ID" value="KAJ0219738.1"/>
    <property type="molecule type" value="Genomic_DNA"/>
</dbReference>
<dbReference type="Proteomes" id="UP000235145">
    <property type="component" value="Unassembled WGS sequence"/>
</dbReference>
<proteinExistence type="predicted"/>
<gene>
    <name evidence="3" type="ORF">LSAT_V11C200065750</name>
</gene>
<evidence type="ECO:0000259" key="2">
    <source>
        <dbReference type="Pfam" id="PF13960"/>
    </source>
</evidence>
<feature type="domain" description="DUF4216" evidence="1">
    <location>
        <begin position="236"/>
        <end position="283"/>
    </location>
</feature>
<keyword evidence="4" id="KW-1185">Reference proteome</keyword>
<evidence type="ECO:0008006" key="5">
    <source>
        <dbReference type="Google" id="ProtNLM"/>
    </source>
</evidence>